<comment type="caution">
    <text evidence="7">The sequence shown here is derived from an EMBL/GenBank/DDBJ whole genome shotgun (WGS) entry which is preliminary data.</text>
</comment>
<evidence type="ECO:0000256" key="4">
    <source>
        <dbReference type="ARBA" id="ARBA00023125"/>
    </source>
</evidence>
<sequence>MRISKESTDYRIYRILSEKPASGEKLGKELGITRTAVWKAVQKLKENGISLESDTSGYRIVGEVELNPYMVAMIAFENGFEEVHFYDVTDSTNTRAREYGKPKVLFFANRQTAGRGRHGRMWLSEEGGLYFSLTLSPPLDYSDLPKLTLIAGLSVAESIPDAEIKWPNDVLIHGRKVCGILSELHGEVERPLVIIGIGINVKNPAPENGISISELFDMSRKEVFESVLKNFSKNYRVLLEGSWDELRKEIEKRCSTIGKKVRVITPSGVIEGIAESISEEGSLVVDGRKIYAGDCIHLR</sequence>
<dbReference type="AlphaFoldDB" id="A0A7C3ZQN3"/>
<evidence type="ECO:0000256" key="5">
    <source>
        <dbReference type="ARBA" id="ARBA00023163"/>
    </source>
</evidence>
<dbReference type="EC" id="6.3.4.15" evidence="7"/>
<evidence type="ECO:0000256" key="1">
    <source>
        <dbReference type="ARBA" id="ARBA00022491"/>
    </source>
</evidence>
<dbReference type="Gene3D" id="3.30.930.10">
    <property type="entry name" value="Bira Bifunctional Protein, Domain 2"/>
    <property type="match status" value="1"/>
</dbReference>
<reference evidence="7" key="1">
    <citation type="journal article" date="2020" name="mSystems">
        <title>Genome- and Community-Level Interaction Insights into Carbon Utilization and Element Cycling Functions of Hydrothermarchaeota in Hydrothermal Sediment.</title>
        <authorList>
            <person name="Zhou Z."/>
            <person name="Liu Y."/>
            <person name="Xu W."/>
            <person name="Pan J."/>
            <person name="Luo Z.H."/>
            <person name="Li M."/>
        </authorList>
    </citation>
    <scope>NUCLEOTIDE SEQUENCE [LARGE SCALE GENOMIC DNA]</scope>
    <source>
        <strain evidence="7">SpSt-38</strain>
    </source>
</reference>
<organism evidence="7">
    <name type="scientific">Archaeoglobus fulgidus</name>
    <dbReference type="NCBI Taxonomy" id="2234"/>
    <lineage>
        <taxon>Archaea</taxon>
        <taxon>Methanobacteriati</taxon>
        <taxon>Methanobacteriota</taxon>
        <taxon>Archaeoglobi</taxon>
        <taxon>Archaeoglobales</taxon>
        <taxon>Archaeoglobaceae</taxon>
        <taxon>Archaeoglobus</taxon>
    </lineage>
</organism>
<dbReference type="PANTHER" id="PTHR12835">
    <property type="entry name" value="BIOTIN PROTEIN LIGASE"/>
    <property type="match status" value="1"/>
</dbReference>
<keyword evidence="4" id="KW-0238">DNA-binding</keyword>
<dbReference type="NCBIfam" id="TIGR00121">
    <property type="entry name" value="birA_ligase"/>
    <property type="match status" value="1"/>
</dbReference>
<evidence type="ECO:0000256" key="3">
    <source>
        <dbReference type="ARBA" id="ARBA00023015"/>
    </source>
</evidence>
<name>A0A7C3ZQN3_ARCFL</name>
<dbReference type="InterPro" id="IPR036390">
    <property type="entry name" value="WH_DNA-bd_sf"/>
</dbReference>
<dbReference type="SUPFAM" id="SSF46785">
    <property type="entry name" value="Winged helix' DNA-binding domain"/>
    <property type="match status" value="1"/>
</dbReference>
<gene>
    <name evidence="7" type="ORF">ENR21_03605</name>
</gene>
<evidence type="ECO:0000259" key="6">
    <source>
        <dbReference type="PROSITE" id="PS51733"/>
    </source>
</evidence>
<dbReference type="PROSITE" id="PS51733">
    <property type="entry name" value="BPL_LPL_CATALYTIC"/>
    <property type="match status" value="1"/>
</dbReference>
<evidence type="ECO:0000256" key="2">
    <source>
        <dbReference type="ARBA" id="ARBA00022598"/>
    </source>
</evidence>
<dbReference type="InterPro" id="IPR004408">
    <property type="entry name" value="Biotin_CoA_COase_ligase"/>
</dbReference>
<dbReference type="EMBL" id="DSQD01000110">
    <property type="protein sequence ID" value="HGF87495.1"/>
    <property type="molecule type" value="Genomic_DNA"/>
</dbReference>
<protein>
    <submittedName>
        <fullName evidence="7">Biotin--[acetyl-CoA-carboxylase] ligase</fullName>
        <ecNumber evidence="7">6.3.4.15</ecNumber>
    </submittedName>
</protein>
<evidence type="ECO:0000313" key="7">
    <source>
        <dbReference type="EMBL" id="HGF87495.1"/>
    </source>
</evidence>
<dbReference type="Pfam" id="PF08279">
    <property type="entry name" value="HTH_11"/>
    <property type="match status" value="1"/>
</dbReference>
<dbReference type="GO" id="GO:0006355">
    <property type="term" value="P:regulation of DNA-templated transcription"/>
    <property type="evidence" value="ECO:0007669"/>
    <property type="project" value="InterPro"/>
</dbReference>
<keyword evidence="5" id="KW-0804">Transcription</keyword>
<feature type="domain" description="BPL/LPL catalytic" evidence="6">
    <location>
        <begin position="67"/>
        <end position="239"/>
    </location>
</feature>
<dbReference type="InterPro" id="IPR011991">
    <property type="entry name" value="ArsR-like_HTH"/>
</dbReference>
<dbReference type="CDD" id="cd00090">
    <property type="entry name" value="HTH_ARSR"/>
    <property type="match status" value="1"/>
</dbReference>
<dbReference type="CDD" id="cd16442">
    <property type="entry name" value="BPL"/>
    <property type="match status" value="1"/>
</dbReference>
<dbReference type="SUPFAM" id="SSF55681">
    <property type="entry name" value="Class II aaRS and biotin synthetases"/>
    <property type="match status" value="1"/>
</dbReference>
<dbReference type="InterPro" id="IPR004143">
    <property type="entry name" value="BPL_LPL_catalytic"/>
</dbReference>
<dbReference type="Pfam" id="PF02237">
    <property type="entry name" value="BPL_C"/>
    <property type="match status" value="1"/>
</dbReference>
<dbReference type="Gene3D" id="1.10.10.10">
    <property type="entry name" value="Winged helix-like DNA-binding domain superfamily/Winged helix DNA-binding domain"/>
    <property type="match status" value="1"/>
</dbReference>
<dbReference type="InterPro" id="IPR003142">
    <property type="entry name" value="BPL_C"/>
</dbReference>
<dbReference type="GO" id="GO:0004077">
    <property type="term" value="F:biotin--[biotin carboxyl-carrier protein] ligase activity"/>
    <property type="evidence" value="ECO:0007669"/>
    <property type="project" value="UniProtKB-EC"/>
</dbReference>
<dbReference type="PANTHER" id="PTHR12835:SF5">
    <property type="entry name" value="BIOTIN--PROTEIN LIGASE"/>
    <property type="match status" value="1"/>
</dbReference>
<dbReference type="InterPro" id="IPR030855">
    <property type="entry name" value="Bifunct_BirA"/>
</dbReference>
<proteinExistence type="inferred from homology"/>
<dbReference type="NCBIfam" id="TIGR00122">
    <property type="entry name" value="birA_repr_reg"/>
    <property type="match status" value="1"/>
</dbReference>
<dbReference type="InterPro" id="IPR004409">
    <property type="entry name" value="Biotin_operon_repress_HTH"/>
</dbReference>
<dbReference type="GO" id="GO:0003677">
    <property type="term" value="F:DNA binding"/>
    <property type="evidence" value="ECO:0007669"/>
    <property type="project" value="UniProtKB-KW"/>
</dbReference>
<keyword evidence="3" id="KW-0805">Transcription regulation</keyword>
<dbReference type="InterPro" id="IPR036388">
    <property type="entry name" value="WH-like_DNA-bd_sf"/>
</dbReference>
<accession>A0A7C3ZQN3</accession>
<dbReference type="HAMAP" id="MF_00978">
    <property type="entry name" value="Bifunct_BirA"/>
    <property type="match status" value="1"/>
</dbReference>
<dbReference type="InterPro" id="IPR013196">
    <property type="entry name" value="HTH_11"/>
</dbReference>
<keyword evidence="2 7" id="KW-0436">Ligase</keyword>
<keyword evidence="1" id="KW-0678">Repressor</keyword>
<dbReference type="Gene3D" id="2.30.30.100">
    <property type="match status" value="1"/>
</dbReference>
<dbReference type="InterPro" id="IPR045864">
    <property type="entry name" value="aa-tRNA-synth_II/BPL/LPL"/>
</dbReference>
<dbReference type="GO" id="GO:0005737">
    <property type="term" value="C:cytoplasm"/>
    <property type="evidence" value="ECO:0007669"/>
    <property type="project" value="TreeGrafter"/>
</dbReference>
<dbReference type="Pfam" id="PF03099">
    <property type="entry name" value="BPL_LplA_LipB"/>
    <property type="match status" value="1"/>
</dbReference>